<dbReference type="Gene3D" id="3.40.50.300">
    <property type="entry name" value="P-loop containing nucleotide triphosphate hydrolases"/>
    <property type="match status" value="1"/>
</dbReference>
<dbReference type="PANTHER" id="PTHR22674">
    <property type="entry name" value="NTPASE, KAP FAMILY P-LOOP DOMAIN-CONTAINING 1"/>
    <property type="match status" value="1"/>
</dbReference>
<accession>A0A7G9ZC99</accession>
<proteinExistence type="predicted"/>
<dbReference type="InterPro" id="IPR001646">
    <property type="entry name" value="5peptide_repeat"/>
</dbReference>
<organism evidence="3">
    <name type="scientific">Candidatus Methanophaga sp. ANME-1 ERB7</name>
    <dbReference type="NCBI Taxonomy" id="2759913"/>
    <lineage>
        <taxon>Archaea</taxon>
        <taxon>Methanobacteriati</taxon>
        <taxon>Methanobacteriota</taxon>
        <taxon>Stenosarchaea group</taxon>
        <taxon>Methanomicrobia</taxon>
        <taxon>Candidatus Methanophagales</taxon>
        <taxon>Candidatus Methanophagaceae</taxon>
        <taxon>Candidatus Methanophaga</taxon>
    </lineage>
</organism>
<dbReference type="SUPFAM" id="SSF52540">
    <property type="entry name" value="P-loop containing nucleoside triphosphate hydrolases"/>
    <property type="match status" value="1"/>
</dbReference>
<protein>
    <recommendedName>
        <fullName evidence="2">KAP NTPase domain-containing protein</fullName>
    </recommendedName>
</protein>
<reference evidence="3" key="1">
    <citation type="submission" date="2020-06" db="EMBL/GenBank/DDBJ databases">
        <title>Unique genomic features of the anaerobic methanotrophic archaea.</title>
        <authorList>
            <person name="Chadwick G.L."/>
            <person name="Skennerton C.T."/>
            <person name="Laso-Perez R."/>
            <person name="Leu A.O."/>
            <person name="Speth D.R."/>
            <person name="Yu H."/>
            <person name="Morgan-Lang C."/>
            <person name="Hatzenpichler R."/>
            <person name="Goudeau D."/>
            <person name="Malmstrom R."/>
            <person name="Brazelton W.J."/>
            <person name="Woyke T."/>
            <person name="Hallam S.J."/>
            <person name="Tyson G.W."/>
            <person name="Wegener G."/>
            <person name="Boetius A."/>
            <person name="Orphan V."/>
        </authorList>
    </citation>
    <scope>NUCLEOTIDE SEQUENCE</scope>
</reference>
<gene>
    <name evidence="3" type="ORF">OIIBKNPK_00020</name>
</gene>
<dbReference type="Pfam" id="PF00805">
    <property type="entry name" value="Pentapeptide"/>
    <property type="match status" value="1"/>
</dbReference>
<dbReference type="EMBL" id="MT631705">
    <property type="protein sequence ID" value="QNO57883.1"/>
    <property type="molecule type" value="Genomic_DNA"/>
</dbReference>
<dbReference type="AlphaFoldDB" id="A0A7G9ZC99"/>
<feature type="domain" description="KAP NTPase" evidence="2">
    <location>
        <begin position="4"/>
        <end position="252"/>
    </location>
</feature>
<evidence type="ECO:0000313" key="3">
    <source>
        <dbReference type="EMBL" id="QNO57883.1"/>
    </source>
</evidence>
<dbReference type="Pfam" id="PF07693">
    <property type="entry name" value="KAP_NTPase"/>
    <property type="match status" value="1"/>
</dbReference>
<sequence length="514" mass="58707">MDSRSPFTIGILGEWGVGKTSLMQTMREKLKDEHGKNIIPIWFNAWRCERERNLAIIPLLQLLVSEIKDNKLKKAFIEILKSLQLKFSLPGGVELSAGGVSQNQVEGDLYYAELDAIESSLKETDKKIVVFIDDLDRCAQDKILEVLESTKVFLDIKGFVYVLGLSPEVVVKAIEQKYEAMGINGEDYLEKIVQIPFRIPDWNVTDRGDFLTDLVDKDKIDPTYKDTIGEYKVIIQEAIERTPRQVKRFINTYICEQEIFKEKELDQTIHLVLTIRKFKWYNFYQNLFNDRYRQNLKKIFNDENKLKEELKDKEDLIDFINSNKAKETIEKIIDMSDTQLSEYRRAGMIMPQKISEPAASRKKLIELLKAGRVSEFNALMGREGLEEIDLSGADLSGADLGEINLSWANLSMANLSGADLSMANLREAYLSIANLSGADLKSGIILINEQYYQEAKVSDANFEDALISDSGFLEYLKENGAKNVPDEVSTKDEFINEMEKRGLDVGGIEQFFDE</sequence>
<dbReference type="SUPFAM" id="SSF141571">
    <property type="entry name" value="Pentapeptide repeat-like"/>
    <property type="match status" value="1"/>
</dbReference>
<evidence type="ECO:0000259" key="2">
    <source>
        <dbReference type="Pfam" id="PF07693"/>
    </source>
</evidence>
<feature type="coiled-coil region" evidence="1">
    <location>
        <begin position="289"/>
        <end position="323"/>
    </location>
</feature>
<evidence type="ECO:0000256" key="1">
    <source>
        <dbReference type="SAM" id="Coils"/>
    </source>
</evidence>
<dbReference type="InterPro" id="IPR027417">
    <property type="entry name" value="P-loop_NTPase"/>
</dbReference>
<dbReference type="InterPro" id="IPR052754">
    <property type="entry name" value="NTPase_KAP_P-loop"/>
</dbReference>
<dbReference type="Gene3D" id="2.160.20.80">
    <property type="entry name" value="E3 ubiquitin-protein ligase SopA"/>
    <property type="match status" value="1"/>
</dbReference>
<dbReference type="PANTHER" id="PTHR22674:SF6">
    <property type="entry name" value="NTPASE KAP FAMILY P-LOOP DOMAIN-CONTAINING PROTEIN 1"/>
    <property type="match status" value="1"/>
</dbReference>
<dbReference type="InterPro" id="IPR011646">
    <property type="entry name" value="KAP_P-loop"/>
</dbReference>
<name>A0A7G9ZC99_9EURY</name>
<keyword evidence="1" id="KW-0175">Coiled coil</keyword>